<reference evidence="2" key="1">
    <citation type="journal article" date="2019" name="Sci. Rep.">
        <title>Draft genome of Tanacetum cinerariifolium, the natural source of mosquito coil.</title>
        <authorList>
            <person name="Yamashiro T."/>
            <person name="Shiraishi A."/>
            <person name="Satake H."/>
            <person name="Nakayama K."/>
        </authorList>
    </citation>
    <scope>NUCLEOTIDE SEQUENCE</scope>
</reference>
<dbReference type="GO" id="GO:0043139">
    <property type="term" value="F:5'-3' DNA helicase activity"/>
    <property type="evidence" value="ECO:0007669"/>
    <property type="project" value="TreeGrafter"/>
</dbReference>
<name>A0A699X291_TANCI</name>
<gene>
    <name evidence="2" type="ORF">Tci_923975</name>
</gene>
<dbReference type="EMBL" id="BKCJ011776960">
    <property type="protein sequence ID" value="GFD52006.1"/>
    <property type="molecule type" value="Genomic_DNA"/>
</dbReference>
<dbReference type="PANTHER" id="PTHR43788:SF8">
    <property type="entry name" value="DNA-BINDING PROTEIN SMUBP-2"/>
    <property type="match status" value="1"/>
</dbReference>
<dbReference type="GO" id="GO:0003677">
    <property type="term" value="F:DNA binding"/>
    <property type="evidence" value="ECO:0007669"/>
    <property type="project" value="UniProtKB-KW"/>
</dbReference>
<proteinExistence type="predicted"/>
<feature type="non-terminal residue" evidence="2">
    <location>
        <position position="1"/>
    </location>
</feature>
<dbReference type="InterPro" id="IPR050534">
    <property type="entry name" value="Coronavir_polyprotein_1ab"/>
</dbReference>
<accession>A0A699X291</accession>
<dbReference type="AlphaFoldDB" id="A0A699X291"/>
<feature type="domain" description="DNA2/NAM7 helicase helicase" evidence="1">
    <location>
        <begin position="18"/>
        <end position="57"/>
    </location>
</feature>
<dbReference type="Pfam" id="PF13086">
    <property type="entry name" value="AAA_11"/>
    <property type="match status" value="1"/>
</dbReference>
<comment type="caution">
    <text evidence="2">The sequence shown here is derived from an EMBL/GenBank/DDBJ whole genome shotgun (WGS) entry which is preliminary data.</text>
</comment>
<dbReference type="Gene3D" id="3.40.50.300">
    <property type="entry name" value="P-loop containing nucleotide triphosphate hydrolases"/>
    <property type="match status" value="1"/>
</dbReference>
<organism evidence="2">
    <name type="scientific">Tanacetum cinerariifolium</name>
    <name type="common">Dalmatian daisy</name>
    <name type="synonym">Chrysanthemum cinerariifolium</name>
    <dbReference type="NCBI Taxonomy" id="118510"/>
    <lineage>
        <taxon>Eukaryota</taxon>
        <taxon>Viridiplantae</taxon>
        <taxon>Streptophyta</taxon>
        <taxon>Embryophyta</taxon>
        <taxon>Tracheophyta</taxon>
        <taxon>Spermatophyta</taxon>
        <taxon>Magnoliopsida</taxon>
        <taxon>eudicotyledons</taxon>
        <taxon>Gunneridae</taxon>
        <taxon>Pentapetalae</taxon>
        <taxon>asterids</taxon>
        <taxon>campanulids</taxon>
        <taxon>Asterales</taxon>
        <taxon>Asteraceae</taxon>
        <taxon>Asteroideae</taxon>
        <taxon>Anthemideae</taxon>
        <taxon>Anthemidinae</taxon>
        <taxon>Tanacetum</taxon>
    </lineage>
</organism>
<dbReference type="SUPFAM" id="SSF52540">
    <property type="entry name" value="P-loop containing nucleoside triphosphate hydrolases"/>
    <property type="match status" value="1"/>
</dbReference>
<sequence length="65" mass="7248">PARFRQEKADDLFYPSPLNESQLAAVRHVQAAQDVAIIHGPPGTGKTTTLVQAILETIRRERRVL</sequence>
<dbReference type="InterPro" id="IPR027417">
    <property type="entry name" value="P-loop_NTPase"/>
</dbReference>
<protein>
    <submittedName>
        <fullName evidence="2">DNA-binding protein SMUBP-2</fullName>
    </submittedName>
</protein>
<keyword evidence="2" id="KW-0238">DNA-binding</keyword>
<dbReference type="PANTHER" id="PTHR43788">
    <property type="entry name" value="DNA2/NAM7 HELICASE FAMILY MEMBER"/>
    <property type="match status" value="1"/>
</dbReference>
<feature type="non-terminal residue" evidence="2">
    <location>
        <position position="65"/>
    </location>
</feature>
<dbReference type="InterPro" id="IPR041677">
    <property type="entry name" value="DNA2/NAM7_AAA_11"/>
</dbReference>
<evidence type="ECO:0000313" key="2">
    <source>
        <dbReference type="EMBL" id="GFD52006.1"/>
    </source>
</evidence>
<evidence type="ECO:0000259" key="1">
    <source>
        <dbReference type="Pfam" id="PF13086"/>
    </source>
</evidence>